<organism evidence="3 4">
    <name type="scientific">Sporothrix stenoceras</name>
    <dbReference type="NCBI Taxonomy" id="5173"/>
    <lineage>
        <taxon>Eukaryota</taxon>
        <taxon>Fungi</taxon>
        <taxon>Dikarya</taxon>
        <taxon>Ascomycota</taxon>
        <taxon>Pezizomycotina</taxon>
        <taxon>Sordariomycetes</taxon>
        <taxon>Sordariomycetidae</taxon>
        <taxon>Ophiostomatales</taxon>
        <taxon>Ophiostomataceae</taxon>
        <taxon>Sporothrix</taxon>
    </lineage>
</organism>
<keyword evidence="4" id="KW-1185">Reference proteome</keyword>
<proteinExistence type="inferred from homology"/>
<accession>A0ABR3YIG1</accession>
<dbReference type="Pfam" id="PF00561">
    <property type="entry name" value="Abhydrolase_1"/>
    <property type="match status" value="1"/>
</dbReference>
<evidence type="ECO:0000259" key="2">
    <source>
        <dbReference type="Pfam" id="PF00561"/>
    </source>
</evidence>
<comment type="caution">
    <text evidence="3">The sequence shown here is derived from an EMBL/GenBank/DDBJ whole genome shotgun (WGS) entry which is preliminary data.</text>
</comment>
<evidence type="ECO:0000313" key="4">
    <source>
        <dbReference type="Proteomes" id="UP001583186"/>
    </source>
</evidence>
<dbReference type="InterPro" id="IPR000073">
    <property type="entry name" value="AB_hydrolase_1"/>
</dbReference>
<dbReference type="PANTHER" id="PTHR32268">
    <property type="entry name" value="HOMOSERINE O-ACETYLTRANSFERASE"/>
    <property type="match status" value="1"/>
</dbReference>
<gene>
    <name evidence="3" type="ORF">Sste5346_009855</name>
</gene>
<dbReference type="InterPro" id="IPR029058">
    <property type="entry name" value="AB_hydrolase_fold"/>
</dbReference>
<dbReference type="InterPro" id="IPR008220">
    <property type="entry name" value="HAT_MetX-like"/>
</dbReference>
<feature type="domain" description="AB hydrolase-1" evidence="2">
    <location>
        <begin position="53"/>
        <end position="300"/>
    </location>
</feature>
<dbReference type="Gene3D" id="3.40.50.1820">
    <property type="entry name" value="alpha/beta hydrolase"/>
    <property type="match status" value="1"/>
</dbReference>
<evidence type="ECO:0000313" key="3">
    <source>
        <dbReference type="EMBL" id="KAL1887973.1"/>
    </source>
</evidence>
<dbReference type="Proteomes" id="UP001583186">
    <property type="component" value="Unassembled WGS sequence"/>
</dbReference>
<sequence>MDVQHHIIKDFAFTDGTVLPSISVAYTVLNPTTAKTALVVTCFRGRLQNTCTFAKGALKDHRTIVVALLGNGESSSPSNTPGFPQSTLDYRDCVRAQHDILQNALKIQSLDVVVGFSMGGQTTYHWLLMYPEMVQRAVIICSSARTSGHNVQFLEGPRFALENSVDYVPVAKRDGEMSTATRGIQAFGKAYSAWLTSAEWFQEEGFRSLGFDSRVTWDAATTGVNYSGWDADDLLAMLGMWQRGDVTKIEDGTSKTLFDVLGNIKVPVLLMPCETDQYFRPFVSKREAEVIAQATLKVIPSIWGHLAGSGANPVDTQWMDGQIRVFLGQ</sequence>
<comment type="similarity">
    <text evidence="1">Belongs to the AB hydrolase superfamily. MetX family.</text>
</comment>
<dbReference type="SUPFAM" id="SSF53474">
    <property type="entry name" value="alpha/beta-Hydrolases"/>
    <property type="match status" value="1"/>
</dbReference>
<dbReference type="PANTHER" id="PTHR32268:SF15">
    <property type="entry name" value="HOMOSERINE ACETYLTRANSFERASE FAMILY PROTEIN (AFU_ORTHOLOGUE AFUA_1G15350)"/>
    <property type="match status" value="1"/>
</dbReference>
<dbReference type="EMBL" id="JAWCUI010000103">
    <property type="protein sequence ID" value="KAL1887973.1"/>
    <property type="molecule type" value="Genomic_DNA"/>
</dbReference>
<evidence type="ECO:0000256" key="1">
    <source>
        <dbReference type="ARBA" id="ARBA00006886"/>
    </source>
</evidence>
<protein>
    <recommendedName>
        <fullName evidence="2">AB hydrolase-1 domain-containing protein</fullName>
    </recommendedName>
</protein>
<reference evidence="3 4" key="1">
    <citation type="journal article" date="2024" name="IMA Fungus">
        <title>IMA Genome - F19 : A genome assembly and annotation guide to empower mycologists, including annotated draft genome sequences of Ceratocystis pirilliformis, Diaporthe australafricana, Fusarium ophioides, Paecilomyces lecythidis, and Sporothrix stenoceras.</title>
        <authorList>
            <person name="Aylward J."/>
            <person name="Wilson A.M."/>
            <person name="Visagie C.M."/>
            <person name="Spraker J."/>
            <person name="Barnes I."/>
            <person name="Buitendag C."/>
            <person name="Ceriani C."/>
            <person name="Del Mar Angel L."/>
            <person name="du Plessis D."/>
            <person name="Fuchs T."/>
            <person name="Gasser K."/>
            <person name="Kramer D."/>
            <person name="Li W."/>
            <person name="Munsamy K."/>
            <person name="Piso A."/>
            <person name="Price J.L."/>
            <person name="Sonnekus B."/>
            <person name="Thomas C."/>
            <person name="van der Nest A."/>
            <person name="van Dijk A."/>
            <person name="van Heerden A."/>
            <person name="van Vuuren N."/>
            <person name="Yilmaz N."/>
            <person name="Duong T.A."/>
            <person name="van der Merwe N.A."/>
            <person name="Wingfield M.J."/>
            <person name="Wingfield B.D."/>
        </authorList>
    </citation>
    <scope>NUCLEOTIDE SEQUENCE [LARGE SCALE GENOMIC DNA]</scope>
    <source>
        <strain evidence="3 4">CMW 5346</strain>
    </source>
</reference>
<name>A0ABR3YIG1_9PEZI</name>